<comment type="caution">
    <text evidence="3">The sequence shown here is derived from an EMBL/GenBank/DDBJ whole genome shotgun (WGS) entry which is preliminary data.</text>
</comment>
<dbReference type="InterPro" id="IPR032675">
    <property type="entry name" value="LRR_dom_sf"/>
</dbReference>
<organism evidence="3 4">
    <name type="scientific">Mycena belliarum</name>
    <dbReference type="NCBI Taxonomy" id="1033014"/>
    <lineage>
        <taxon>Eukaryota</taxon>
        <taxon>Fungi</taxon>
        <taxon>Dikarya</taxon>
        <taxon>Basidiomycota</taxon>
        <taxon>Agaricomycotina</taxon>
        <taxon>Agaricomycetes</taxon>
        <taxon>Agaricomycetidae</taxon>
        <taxon>Agaricales</taxon>
        <taxon>Marasmiineae</taxon>
        <taxon>Mycenaceae</taxon>
        <taxon>Mycena</taxon>
    </lineage>
</organism>
<evidence type="ECO:0000313" key="4">
    <source>
        <dbReference type="Proteomes" id="UP001222325"/>
    </source>
</evidence>
<feature type="domain" description="F-box" evidence="2">
    <location>
        <begin position="18"/>
        <end position="67"/>
    </location>
</feature>
<dbReference type="Proteomes" id="UP001222325">
    <property type="component" value="Unassembled WGS sequence"/>
</dbReference>
<dbReference type="InterPro" id="IPR036047">
    <property type="entry name" value="F-box-like_dom_sf"/>
</dbReference>
<feature type="region of interest" description="Disordered" evidence="1">
    <location>
        <begin position="296"/>
        <end position="315"/>
    </location>
</feature>
<reference evidence="3" key="1">
    <citation type="submission" date="2023-03" db="EMBL/GenBank/DDBJ databases">
        <title>Massive genome expansion in bonnet fungi (Mycena s.s.) driven by repeated elements and novel gene families across ecological guilds.</title>
        <authorList>
            <consortium name="Lawrence Berkeley National Laboratory"/>
            <person name="Harder C.B."/>
            <person name="Miyauchi S."/>
            <person name="Viragh M."/>
            <person name="Kuo A."/>
            <person name="Thoen E."/>
            <person name="Andreopoulos B."/>
            <person name="Lu D."/>
            <person name="Skrede I."/>
            <person name="Drula E."/>
            <person name="Henrissat B."/>
            <person name="Morin E."/>
            <person name="Kohler A."/>
            <person name="Barry K."/>
            <person name="LaButti K."/>
            <person name="Morin E."/>
            <person name="Salamov A."/>
            <person name="Lipzen A."/>
            <person name="Mereny Z."/>
            <person name="Hegedus B."/>
            <person name="Baldrian P."/>
            <person name="Stursova M."/>
            <person name="Weitz H."/>
            <person name="Taylor A."/>
            <person name="Grigoriev I.V."/>
            <person name="Nagy L.G."/>
            <person name="Martin F."/>
            <person name="Kauserud H."/>
        </authorList>
    </citation>
    <scope>NUCLEOTIDE SEQUENCE</scope>
    <source>
        <strain evidence="3">CBHHK173m</strain>
    </source>
</reference>
<dbReference type="SUPFAM" id="SSF52047">
    <property type="entry name" value="RNI-like"/>
    <property type="match status" value="1"/>
</dbReference>
<evidence type="ECO:0000259" key="2">
    <source>
        <dbReference type="Pfam" id="PF12937"/>
    </source>
</evidence>
<dbReference type="InterPro" id="IPR001810">
    <property type="entry name" value="F-box_dom"/>
</dbReference>
<proteinExistence type="predicted"/>
<evidence type="ECO:0000313" key="3">
    <source>
        <dbReference type="EMBL" id="KAJ7095920.1"/>
    </source>
</evidence>
<dbReference type="Gene3D" id="3.80.10.10">
    <property type="entry name" value="Ribonuclease Inhibitor"/>
    <property type="match status" value="1"/>
</dbReference>
<sequence length="462" mass="51892">MAPLMQPADGTRSFAALECVPPEILIKIFALCTTRSYPLAPLHLACVSSLWRRIVQSSPRIWQNIFLDDQSSIASSHAQAALWTRQSSPLTFDIHLHVSQSSSLVLPLLSPFLPVLDRWRHFTMTGKREEFIDLSGSSSNCIDPLVIAIQDPDQVQVQAVPDERLTFTSAMPPWLTMNVWTAELPKAPSLVPLRFTSIVMSEHSLVVHTQPRSVLEFLSACPQLEAFFFTGWQHDDEIISAPLPVVRLPALQTLHIRSTCGTRSLLSFIDAPRLTELYLAQLNVDFHFANSSFYEEGDSDDEANDFSRSPSSDRATGMGLRRLIQRSNPPLRILDMDWSDMRTKDFKFVFSRLGALEQFYIVASDMSDKVVELLRPFAPSQNGPVRVRLPRLKMLEISNCNELSGAVLVDVLGERVKFTDGLQAWEGNTLTEVMVAECDGFEGQHAQLLRKDLGNRLKLSQD</sequence>
<dbReference type="AlphaFoldDB" id="A0AAD6XQK2"/>
<name>A0AAD6XQK2_9AGAR</name>
<dbReference type="EMBL" id="JARJCN010000012">
    <property type="protein sequence ID" value="KAJ7095920.1"/>
    <property type="molecule type" value="Genomic_DNA"/>
</dbReference>
<dbReference type="Pfam" id="PF12937">
    <property type="entry name" value="F-box-like"/>
    <property type="match status" value="1"/>
</dbReference>
<protein>
    <recommendedName>
        <fullName evidence="2">F-box domain-containing protein</fullName>
    </recommendedName>
</protein>
<accession>A0AAD6XQK2</accession>
<dbReference type="SUPFAM" id="SSF81383">
    <property type="entry name" value="F-box domain"/>
    <property type="match status" value="1"/>
</dbReference>
<gene>
    <name evidence="3" type="ORF">B0H15DRAFT_78423</name>
</gene>
<evidence type="ECO:0000256" key="1">
    <source>
        <dbReference type="SAM" id="MobiDB-lite"/>
    </source>
</evidence>
<dbReference type="Gene3D" id="1.20.1280.50">
    <property type="match status" value="1"/>
</dbReference>
<keyword evidence="4" id="KW-1185">Reference proteome</keyword>